<dbReference type="GO" id="GO:0005776">
    <property type="term" value="C:autophagosome"/>
    <property type="evidence" value="ECO:0007669"/>
    <property type="project" value="TreeGrafter"/>
</dbReference>
<feature type="compositionally biased region" description="Polar residues" evidence="6">
    <location>
        <begin position="405"/>
        <end position="414"/>
    </location>
</feature>
<dbReference type="PROSITE" id="PS00107">
    <property type="entry name" value="PROTEIN_KINASE_ATP"/>
    <property type="match status" value="1"/>
</dbReference>
<evidence type="ECO:0000256" key="5">
    <source>
        <dbReference type="PROSITE-ProRule" id="PRU10141"/>
    </source>
</evidence>
<evidence type="ECO:0000259" key="7">
    <source>
        <dbReference type="PROSITE" id="PS50011"/>
    </source>
</evidence>
<evidence type="ECO:0000256" key="2">
    <source>
        <dbReference type="ARBA" id="ARBA00022741"/>
    </source>
</evidence>
<evidence type="ECO:0000313" key="8">
    <source>
        <dbReference type="EMBL" id="CAD8067577.1"/>
    </source>
</evidence>
<organism evidence="8 9">
    <name type="scientific">Paramecium sonneborni</name>
    <dbReference type="NCBI Taxonomy" id="65129"/>
    <lineage>
        <taxon>Eukaryota</taxon>
        <taxon>Sar</taxon>
        <taxon>Alveolata</taxon>
        <taxon>Ciliophora</taxon>
        <taxon>Intramacronucleata</taxon>
        <taxon>Oligohymenophorea</taxon>
        <taxon>Peniculida</taxon>
        <taxon>Parameciidae</taxon>
        <taxon>Paramecium</taxon>
    </lineage>
</organism>
<feature type="binding site" evidence="5">
    <location>
        <position position="46"/>
    </location>
    <ligand>
        <name>ATP</name>
        <dbReference type="ChEBI" id="CHEBI:30616"/>
    </ligand>
</feature>
<evidence type="ECO:0000256" key="6">
    <source>
        <dbReference type="SAM" id="MobiDB-lite"/>
    </source>
</evidence>
<evidence type="ECO:0000256" key="1">
    <source>
        <dbReference type="ARBA" id="ARBA00022679"/>
    </source>
</evidence>
<keyword evidence="1" id="KW-0808">Transferase</keyword>
<dbReference type="PROSITE" id="PS50011">
    <property type="entry name" value="PROTEIN_KINASE_DOM"/>
    <property type="match status" value="1"/>
</dbReference>
<evidence type="ECO:0000256" key="3">
    <source>
        <dbReference type="ARBA" id="ARBA00022777"/>
    </source>
</evidence>
<dbReference type="FunFam" id="1.10.510.10:FF:000771">
    <property type="entry name" value="Uncharacterized protein"/>
    <property type="match status" value="1"/>
</dbReference>
<keyword evidence="3" id="KW-0418">Kinase</keyword>
<dbReference type="Pfam" id="PF00069">
    <property type="entry name" value="Pkinase"/>
    <property type="match status" value="1"/>
</dbReference>
<dbReference type="GO" id="GO:0010506">
    <property type="term" value="P:regulation of autophagy"/>
    <property type="evidence" value="ECO:0007669"/>
    <property type="project" value="InterPro"/>
</dbReference>
<dbReference type="AlphaFoldDB" id="A0A8S1LI68"/>
<feature type="compositionally biased region" description="Low complexity" evidence="6">
    <location>
        <begin position="389"/>
        <end position="399"/>
    </location>
</feature>
<dbReference type="PANTHER" id="PTHR24348">
    <property type="entry name" value="SERINE/THREONINE-PROTEIN KINASE UNC-51-RELATED"/>
    <property type="match status" value="1"/>
</dbReference>
<evidence type="ECO:0000256" key="4">
    <source>
        <dbReference type="ARBA" id="ARBA00022840"/>
    </source>
</evidence>
<dbReference type="SMART" id="SM00220">
    <property type="entry name" value="S_TKc"/>
    <property type="match status" value="1"/>
</dbReference>
<dbReference type="InterPro" id="IPR017441">
    <property type="entry name" value="Protein_kinase_ATP_BS"/>
</dbReference>
<comment type="caution">
    <text evidence="8">The sequence shown here is derived from an EMBL/GenBank/DDBJ whole genome shotgun (WGS) entry which is preliminary data.</text>
</comment>
<dbReference type="OrthoDB" id="20524at2759"/>
<feature type="region of interest" description="Disordered" evidence="6">
    <location>
        <begin position="293"/>
        <end position="313"/>
    </location>
</feature>
<dbReference type="EMBL" id="CAJJDN010000023">
    <property type="protein sequence ID" value="CAD8067577.1"/>
    <property type="molecule type" value="Genomic_DNA"/>
</dbReference>
<dbReference type="InterPro" id="IPR045269">
    <property type="entry name" value="Atg1-like"/>
</dbReference>
<keyword evidence="2 5" id="KW-0547">Nucleotide-binding</keyword>
<gene>
    <name evidence="8" type="ORF">PSON_ATCC_30995.1.T0230110</name>
</gene>
<dbReference type="GO" id="GO:0004674">
    <property type="term" value="F:protein serine/threonine kinase activity"/>
    <property type="evidence" value="ECO:0007669"/>
    <property type="project" value="InterPro"/>
</dbReference>
<feature type="compositionally biased region" description="Polar residues" evidence="6">
    <location>
        <begin position="379"/>
        <end position="388"/>
    </location>
</feature>
<feature type="region of interest" description="Disordered" evidence="6">
    <location>
        <begin position="355"/>
        <end position="418"/>
    </location>
</feature>
<feature type="domain" description="Protein kinase" evidence="7">
    <location>
        <begin position="17"/>
        <end position="283"/>
    </location>
</feature>
<dbReference type="PANTHER" id="PTHR24348:SF22">
    <property type="entry name" value="NON-SPECIFIC SERINE_THREONINE PROTEIN KINASE"/>
    <property type="match status" value="1"/>
</dbReference>
<feature type="compositionally biased region" description="Basic and acidic residues" evidence="6">
    <location>
        <begin position="514"/>
        <end position="527"/>
    </location>
</feature>
<name>A0A8S1LI68_9CILI</name>
<sequence length="686" mass="79614">MIEAKSKIQKRVQKYSYFLNDIIGEGYSSSVYKGINIYTNQVVAIKVINFSTLTTPISQTLLKNEITILKQLDHENLMKVYEIFETKNNTYIICEYCNDGDLANILEKTNFTQTEILSIFLQVAKGVKALHDQKIIHRDIKPANILRSNGIYKLSDFGFAIIENDFESIIKRFSVGTPVYMAPETVQLNCYSEKSDIWSLGVVLYLMVYKEIPFNLKKDGDLYGKQQNIHAKIINDKSLNKKIQNILIGMLELDQQKRLSIDAILSILNQQKKLKCNNSHKNIPCKILRRQSGYDQTTHDGSDNDNFGNSQKYLKTLPDELPDINQNMEPISFRTNINQHTFELKQIQSNQLFNEQPKFDSSPLENKDKSKKQIRITIPTVQSTFTKLNSQSNQQQSENSDTHQHSNPNSTNDTIKNNQISNCQSQNQINSNSPQIAPKISKASTIRNQRVSPININQSLRNLIVSPLRSRKSPTMCSLSDLQNLQIHQNQLLQKRADYVKQRAKTDLSVNKPTHSEQKKSEKDEEKQKQKTAFELLAATIRPTYKFLIFLNSVLKKFDSINTEEKQKCYFLLRKLLAVKAFAIKNYCPSQAQEDLQRWIDSFEQYFEKVGSVFYNHHDRKFSQYFNNNLEQFTKGFSQLLYTYLQEVNQQLLSKDLLIIQEVINENLKQFNDPILFARRWENDQQ</sequence>
<evidence type="ECO:0000313" key="9">
    <source>
        <dbReference type="Proteomes" id="UP000692954"/>
    </source>
</evidence>
<proteinExistence type="predicted"/>
<reference evidence="8" key="1">
    <citation type="submission" date="2021-01" db="EMBL/GenBank/DDBJ databases">
        <authorList>
            <consortium name="Genoscope - CEA"/>
            <person name="William W."/>
        </authorList>
    </citation>
    <scope>NUCLEOTIDE SEQUENCE</scope>
</reference>
<dbReference type="GO" id="GO:0000407">
    <property type="term" value="C:phagophore assembly site"/>
    <property type="evidence" value="ECO:0007669"/>
    <property type="project" value="TreeGrafter"/>
</dbReference>
<keyword evidence="4 5" id="KW-0067">ATP-binding</keyword>
<feature type="compositionally biased region" description="Polar residues" evidence="6">
    <location>
        <begin position="304"/>
        <end position="313"/>
    </location>
</feature>
<dbReference type="GO" id="GO:0016020">
    <property type="term" value="C:membrane"/>
    <property type="evidence" value="ECO:0007669"/>
    <property type="project" value="TreeGrafter"/>
</dbReference>
<protein>
    <recommendedName>
        <fullName evidence="7">Protein kinase domain-containing protein</fullName>
    </recommendedName>
</protein>
<dbReference type="GO" id="GO:0005524">
    <property type="term" value="F:ATP binding"/>
    <property type="evidence" value="ECO:0007669"/>
    <property type="project" value="UniProtKB-UniRule"/>
</dbReference>
<accession>A0A8S1LI68</accession>
<dbReference type="GO" id="GO:0000045">
    <property type="term" value="P:autophagosome assembly"/>
    <property type="evidence" value="ECO:0007669"/>
    <property type="project" value="TreeGrafter"/>
</dbReference>
<dbReference type="GO" id="GO:0005829">
    <property type="term" value="C:cytosol"/>
    <property type="evidence" value="ECO:0007669"/>
    <property type="project" value="TreeGrafter"/>
</dbReference>
<dbReference type="Proteomes" id="UP000692954">
    <property type="component" value="Unassembled WGS sequence"/>
</dbReference>
<keyword evidence="9" id="KW-1185">Reference proteome</keyword>
<feature type="region of interest" description="Disordered" evidence="6">
    <location>
        <begin position="505"/>
        <end position="527"/>
    </location>
</feature>
<dbReference type="InterPro" id="IPR000719">
    <property type="entry name" value="Prot_kinase_dom"/>
</dbReference>